<gene>
    <name evidence="1" type="ORF">CO711_16840</name>
</gene>
<dbReference type="Proteomes" id="UP000218103">
    <property type="component" value="Chromosome 1"/>
</dbReference>
<evidence type="ECO:0000313" key="1">
    <source>
        <dbReference type="EMBL" id="ATF78917.1"/>
    </source>
</evidence>
<dbReference type="RefSeq" id="WP_027787596.1">
    <property type="nucleotide sequence ID" value="NZ_BCNU01000004.1"/>
</dbReference>
<dbReference type="InterPro" id="IPR019701">
    <property type="entry name" value="Phage_P22_NinX"/>
</dbReference>
<evidence type="ECO:0000313" key="2">
    <source>
        <dbReference type="Proteomes" id="UP000218103"/>
    </source>
</evidence>
<name>A0ABM6NVG5_BURCE</name>
<keyword evidence="2" id="KW-1185">Reference proteome</keyword>
<reference evidence="2" key="1">
    <citation type="submission" date="2017-09" db="EMBL/GenBank/DDBJ databases">
        <title>FDA dAtabase for Regulatory Grade micrObial Sequences (FDA-ARGOS): Supporting development and validation of Infectious Disease Dx tests.</title>
        <authorList>
            <person name="Minogue T."/>
            <person name="Wolcott M."/>
            <person name="Wasieloski L."/>
            <person name="Aguilar W."/>
            <person name="Moore D."/>
            <person name="Tallon L.J."/>
            <person name="Sadzewicz L."/>
            <person name="Ott S."/>
            <person name="Zhao X."/>
            <person name="Nagaraj S."/>
            <person name="Vavikolanu K."/>
            <person name="Aluvathingal J."/>
            <person name="Nadendla S."/>
            <person name="Sichtig H."/>
        </authorList>
    </citation>
    <scope>NUCLEOTIDE SEQUENCE [LARGE SCALE GENOMIC DNA]</scope>
    <source>
        <strain evidence="2">FDAARGOS_388</strain>
    </source>
</reference>
<dbReference type="EMBL" id="CP023518">
    <property type="protein sequence ID" value="ATF78917.1"/>
    <property type="molecule type" value="Genomic_DNA"/>
</dbReference>
<accession>A0ABM6NVG5</accession>
<dbReference type="Pfam" id="PF10765">
    <property type="entry name" value="Phage_P22_NinX"/>
    <property type="match status" value="1"/>
</dbReference>
<sequence length="122" mass="13325">MKVANLDGDALDYWVMKAEHPDSSISFDEWPGKSILYSRAWQWGGPIIEREGISTWRYDEIPGERTDVWFAAACGIHGWDDGTLAGAGKECTGQTALIAAMRAYVASKFGDEVENAQPLAAG</sequence>
<proteinExistence type="predicted"/>
<organism evidence="1 2">
    <name type="scientific">Burkholderia cepacia</name>
    <name type="common">Pseudomonas cepacia</name>
    <dbReference type="NCBI Taxonomy" id="292"/>
    <lineage>
        <taxon>Bacteria</taxon>
        <taxon>Pseudomonadati</taxon>
        <taxon>Pseudomonadota</taxon>
        <taxon>Betaproteobacteria</taxon>
        <taxon>Burkholderiales</taxon>
        <taxon>Burkholderiaceae</taxon>
        <taxon>Burkholderia</taxon>
        <taxon>Burkholderia cepacia complex</taxon>
    </lineage>
</organism>
<protein>
    <submittedName>
        <fullName evidence="1">DUF2591 domain-containing protein</fullName>
    </submittedName>
</protein>